<feature type="chain" id="PRO_5017590448" description="Regulator RcnB of Ni and Co efflux" evidence="1">
    <location>
        <begin position="24"/>
        <end position="129"/>
    </location>
</feature>
<accession>A0A3D0WF19</accession>
<dbReference type="Proteomes" id="UP000262699">
    <property type="component" value="Unassembled WGS sequence"/>
</dbReference>
<evidence type="ECO:0000313" key="3">
    <source>
        <dbReference type="Proteomes" id="UP000262699"/>
    </source>
</evidence>
<name>A0A3D0WF19_9SPHN</name>
<dbReference type="AlphaFoldDB" id="A0A3D0WF19"/>
<dbReference type="InterPro" id="IPR024572">
    <property type="entry name" value="RcnB"/>
</dbReference>
<comment type="caution">
    <text evidence="2">The sequence shown here is derived from an EMBL/GenBank/DDBJ whole genome shotgun (WGS) entry which is preliminary data.</text>
</comment>
<evidence type="ECO:0000313" key="2">
    <source>
        <dbReference type="EMBL" id="HCB76574.1"/>
    </source>
</evidence>
<keyword evidence="1" id="KW-0732">Signal</keyword>
<gene>
    <name evidence="2" type="ORF">DEP91_10455</name>
</gene>
<dbReference type="EMBL" id="DOYJ01000292">
    <property type="protein sequence ID" value="HCB76574.1"/>
    <property type="molecule type" value="Genomic_DNA"/>
</dbReference>
<proteinExistence type="predicted"/>
<dbReference type="Gene3D" id="3.10.450.160">
    <property type="entry name" value="inner membrane protein cigr"/>
    <property type="match status" value="1"/>
</dbReference>
<dbReference type="Pfam" id="PF11776">
    <property type="entry name" value="RcnB"/>
    <property type="match status" value="1"/>
</dbReference>
<protein>
    <recommendedName>
        <fullName evidence="4">Regulator RcnB of Ni and Co efflux</fullName>
    </recommendedName>
</protein>
<sequence length="129" mass="14547">MLKKLMLAGVAASMVAAPTMASAAPQQYREVVRQGPNRTVVVQRGPGYREKTVIRHSDNRRFNARHWQRGQRFDRRYATNYRQIDYRAYRNRGVYAPPRGYQWVQSGNDAVLIALASGVIGAVIGGAIR</sequence>
<feature type="signal peptide" evidence="1">
    <location>
        <begin position="1"/>
        <end position="23"/>
    </location>
</feature>
<organism evidence="2 3">
    <name type="scientific">Sphingomonas bacterium</name>
    <dbReference type="NCBI Taxonomy" id="1895847"/>
    <lineage>
        <taxon>Bacteria</taxon>
        <taxon>Pseudomonadati</taxon>
        <taxon>Pseudomonadota</taxon>
        <taxon>Alphaproteobacteria</taxon>
        <taxon>Sphingomonadales</taxon>
        <taxon>Sphingomonadaceae</taxon>
        <taxon>Sphingomonas</taxon>
    </lineage>
</organism>
<reference evidence="2 3" key="1">
    <citation type="journal article" date="2018" name="Nat. Biotechnol.">
        <title>A standardized bacterial taxonomy based on genome phylogeny substantially revises the tree of life.</title>
        <authorList>
            <person name="Parks D.H."/>
            <person name="Chuvochina M."/>
            <person name="Waite D.W."/>
            <person name="Rinke C."/>
            <person name="Skarshewski A."/>
            <person name="Chaumeil P.A."/>
            <person name="Hugenholtz P."/>
        </authorList>
    </citation>
    <scope>NUCLEOTIDE SEQUENCE [LARGE SCALE GENOMIC DNA]</scope>
    <source>
        <strain evidence="2">UBA9015</strain>
    </source>
</reference>
<evidence type="ECO:0000256" key="1">
    <source>
        <dbReference type="SAM" id="SignalP"/>
    </source>
</evidence>
<evidence type="ECO:0008006" key="4">
    <source>
        <dbReference type="Google" id="ProtNLM"/>
    </source>
</evidence>